<sequence>MRGNIIWLIMMGLLFLFLILGMPIAFTIGFPSILYIIIVNPEWLTIVPNRIFAGMNVFVFLAIPFFIMAGEIMSESKITDRIIKFTDSLVGHVRGGLAQVNVISSMFFAGISGAALADIAALGSVFIPAMEKSGYEKKFAAAITATSSIQGPIIPPSIIIVIYASIMGASVGALFAAGIIPGVLIGLTDCLIVAVKAKKRGYPKRETKFSFKEVGISFGMGIPALILPGIILGGIIGGVFTPTEAGAAAVFYGLMLGFFFLRSLKPKSMIKILRSTMIKTGTLFIIVGFARIFSWVLAMED</sequence>
<evidence type="ECO:0000256" key="5">
    <source>
        <dbReference type="ARBA" id="ARBA00022989"/>
    </source>
</evidence>
<accession>A0A0F9AAX6</accession>
<keyword evidence="2" id="KW-1003">Cell membrane</keyword>
<feature type="domain" description="TRAP C4-dicarboxylate transport system permease DctM subunit" evidence="8">
    <location>
        <begin position="12"/>
        <end position="300"/>
    </location>
</feature>
<keyword evidence="4 7" id="KW-0812">Transmembrane</keyword>
<dbReference type="Pfam" id="PF06808">
    <property type="entry name" value="DctM"/>
    <property type="match status" value="1"/>
</dbReference>
<dbReference type="EMBL" id="LAZR01043631">
    <property type="protein sequence ID" value="KKL06620.1"/>
    <property type="molecule type" value="Genomic_DNA"/>
</dbReference>
<feature type="transmembrane region" description="Helical" evidence="7">
    <location>
        <begin position="172"/>
        <end position="195"/>
    </location>
</feature>
<evidence type="ECO:0000256" key="6">
    <source>
        <dbReference type="ARBA" id="ARBA00023136"/>
    </source>
</evidence>
<dbReference type="NCBIfam" id="TIGR00786">
    <property type="entry name" value="dctM"/>
    <property type="match status" value="1"/>
</dbReference>
<gene>
    <name evidence="9" type="ORF">LCGC14_2594220</name>
</gene>
<dbReference type="InterPro" id="IPR010656">
    <property type="entry name" value="DctM"/>
</dbReference>
<evidence type="ECO:0000313" key="9">
    <source>
        <dbReference type="EMBL" id="KKL06620.1"/>
    </source>
</evidence>
<dbReference type="AlphaFoldDB" id="A0A0F9AAX6"/>
<keyword evidence="3" id="KW-0997">Cell inner membrane</keyword>
<dbReference type="InterPro" id="IPR004681">
    <property type="entry name" value="TRAP_DctM"/>
</dbReference>
<feature type="transmembrane region" description="Helical" evidence="7">
    <location>
        <begin position="106"/>
        <end position="127"/>
    </location>
</feature>
<evidence type="ECO:0000256" key="3">
    <source>
        <dbReference type="ARBA" id="ARBA00022519"/>
    </source>
</evidence>
<dbReference type="PANTHER" id="PTHR33362">
    <property type="entry name" value="SIALIC ACID TRAP TRANSPORTER PERMEASE PROTEIN SIAT-RELATED"/>
    <property type="match status" value="1"/>
</dbReference>
<evidence type="ECO:0000256" key="1">
    <source>
        <dbReference type="ARBA" id="ARBA00004429"/>
    </source>
</evidence>
<proteinExistence type="predicted"/>
<dbReference type="GO" id="GO:0022857">
    <property type="term" value="F:transmembrane transporter activity"/>
    <property type="evidence" value="ECO:0007669"/>
    <property type="project" value="TreeGrafter"/>
</dbReference>
<dbReference type="GO" id="GO:0005886">
    <property type="term" value="C:plasma membrane"/>
    <property type="evidence" value="ECO:0007669"/>
    <property type="project" value="UniProtKB-SubCell"/>
</dbReference>
<name>A0A0F9AAX6_9ZZZZ</name>
<comment type="subcellular location">
    <subcellularLocation>
        <location evidence="1">Cell inner membrane</location>
        <topology evidence="1">Multi-pass membrane protein</topology>
    </subcellularLocation>
</comment>
<feature type="transmembrane region" description="Helical" evidence="7">
    <location>
        <begin position="51"/>
        <end position="69"/>
    </location>
</feature>
<evidence type="ECO:0000259" key="8">
    <source>
        <dbReference type="Pfam" id="PF06808"/>
    </source>
</evidence>
<feature type="transmembrane region" description="Helical" evidence="7">
    <location>
        <begin position="139"/>
        <end position="166"/>
    </location>
</feature>
<feature type="transmembrane region" description="Helical" evidence="7">
    <location>
        <begin position="216"/>
        <end position="240"/>
    </location>
</feature>
<feature type="transmembrane region" description="Helical" evidence="7">
    <location>
        <begin position="6"/>
        <end position="39"/>
    </location>
</feature>
<evidence type="ECO:0000256" key="2">
    <source>
        <dbReference type="ARBA" id="ARBA00022475"/>
    </source>
</evidence>
<keyword evidence="6 7" id="KW-0472">Membrane</keyword>
<feature type="transmembrane region" description="Helical" evidence="7">
    <location>
        <begin position="276"/>
        <end position="298"/>
    </location>
</feature>
<keyword evidence="5 7" id="KW-1133">Transmembrane helix</keyword>
<protein>
    <recommendedName>
        <fullName evidence="8">TRAP C4-dicarboxylate transport system permease DctM subunit domain-containing protein</fullName>
    </recommendedName>
</protein>
<evidence type="ECO:0000256" key="4">
    <source>
        <dbReference type="ARBA" id="ARBA00022692"/>
    </source>
</evidence>
<organism evidence="9">
    <name type="scientific">marine sediment metagenome</name>
    <dbReference type="NCBI Taxonomy" id="412755"/>
    <lineage>
        <taxon>unclassified sequences</taxon>
        <taxon>metagenomes</taxon>
        <taxon>ecological metagenomes</taxon>
    </lineage>
</organism>
<feature type="transmembrane region" description="Helical" evidence="7">
    <location>
        <begin position="246"/>
        <end position="264"/>
    </location>
</feature>
<comment type="caution">
    <text evidence="9">The sequence shown here is derived from an EMBL/GenBank/DDBJ whole genome shotgun (WGS) entry which is preliminary data.</text>
</comment>
<feature type="non-terminal residue" evidence="9">
    <location>
        <position position="301"/>
    </location>
</feature>
<reference evidence="9" key="1">
    <citation type="journal article" date="2015" name="Nature">
        <title>Complex archaea that bridge the gap between prokaryotes and eukaryotes.</title>
        <authorList>
            <person name="Spang A."/>
            <person name="Saw J.H."/>
            <person name="Jorgensen S.L."/>
            <person name="Zaremba-Niedzwiedzka K."/>
            <person name="Martijn J."/>
            <person name="Lind A.E."/>
            <person name="van Eijk R."/>
            <person name="Schleper C."/>
            <person name="Guy L."/>
            <person name="Ettema T.J."/>
        </authorList>
    </citation>
    <scope>NUCLEOTIDE SEQUENCE</scope>
</reference>
<evidence type="ECO:0000256" key="7">
    <source>
        <dbReference type="SAM" id="Phobius"/>
    </source>
</evidence>